<organism evidence="1 2">
    <name type="scientific">Erwinia papayae</name>
    <dbReference type="NCBI Taxonomy" id="206499"/>
    <lineage>
        <taxon>Bacteria</taxon>
        <taxon>Pseudomonadati</taxon>
        <taxon>Pseudomonadota</taxon>
        <taxon>Gammaproteobacteria</taxon>
        <taxon>Enterobacterales</taxon>
        <taxon>Erwiniaceae</taxon>
        <taxon>Erwinia</taxon>
    </lineage>
</organism>
<gene>
    <name evidence="1" type="ORF">ABW286_17470</name>
</gene>
<evidence type="ECO:0000313" key="2">
    <source>
        <dbReference type="Proteomes" id="UP001554567"/>
    </source>
</evidence>
<evidence type="ECO:0000313" key="1">
    <source>
        <dbReference type="EMBL" id="MEW5290946.1"/>
    </source>
</evidence>
<proteinExistence type="predicted"/>
<dbReference type="EMBL" id="JBFKZN010000009">
    <property type="protein sequence ID" value="MEW5290946.1"/>
    <property type="molecule type" value="Genomic_DNA"/>
</dbReference>
<dbReference type="Proteomes" id="UP001554567">
    <property type="component" value="Unassembled WGS sequence"/>
</dbReference>
<accession>A0ABV3N5D6</accession>
<reference evidence="1 2" key="1">
    <citation type="submission" date="2024-07" db="EMBL/GenBank/DDBJ databases">
        <authorList>
            <person name="Dulla G.F.J."/>
            <person name="Delorm J.G."/>
        </authorList>
    </citation>
    <scope>NUCLEOTIDE SEQUENCE [LARGE SCALE GENOMIC DNA]</scope>
    <source>
        <strain evidence="1 2">JGD 233</strain>
    </source>
</reference>
<protein>
    <submittedName>
        <fullName evidence="1">Uncharacterized protein</fullName>
    </submittedName>
</protein>
<keyword evidence="2" id="KW-1185">Reference proteome</keyword>
<comment type="caution">
    <text evidence="1">The sequence shown here is derived from an EMBL/GenBank/DDBJ whole genome shotgun (WGS) entry which is preliminary data.</text>
</comment>
<sequence length="95" mass="10596">MPIQSFRFTRLADLRLEGVGSVHASFTLLLNIKEDDVKEGKKLNLSASLICNAAKAYGSGKVVPWCKVRNNIDNKEYISDATGKSFYYTNLIKPL</sequence>
<name>A0ABV3N5D6_9GAMM</name>